<evidence type="ECO:0000313" key="3">
    <source>
        <dbReference type="Proteomes" id="UP000410492"/>
    </source>
</evidence>
<dbReference type="SMART" id="SM00256">
    <property type="entry name" value="FBOX"/>
    <property type="match status" value="1"/>
</dbReference>
<dbReference type="Proteomes" id="UP000410492">
    <property type="component" value="Unassembled WGS sequence"/>
</dbReference>
<protein>
    <recommendedName>
        <fullName evidence="1">F-box domain-containing protein</fullName>
    </recommendedName>
</protein>
<dbReference type="OrthoDB" id="2153609at2759"/>
<dbReference type="PROSITE" id="PS50181">
    <property type="entry name" value="FBOX"/>
    <property type="match status" value="1"/>
</dbReference>
<sequence>MENSQSLFVVLDRQNNQTKPEQPTKLIVSLKKISKSEEEIRPKKKLKMSTMNAPAKLDLVSLPREILLIIFKYLDLKTIGKCATLCSRFYNISKDGSLYKNVSLQYNMNIKLVASLVERCTRPKEIHIMYKFYNGSDSPETRDYSEFNEYVQILLRKCGEHVKTLEFDSCRDDKTLECIADCVNLEELQLYRCKGTFTTLHLLSTLRKIRFLSCHFPPKTVNNLIKNNEDLREISLMSNYTVNANEISEILSKHNPNVENLDLSENRPLRSQNFKYLARLTKLRVLEMWNGPGCDNDPDPDAIQHLAAGCPYLEKLVLTGRKEITDDNLIPALHLFTRMKSLSLKGVWITIRSCREACLTLPLLEELDVFKCSKIKKAQVTQLQKEFKEIRISC</sequence>
<dbReference type="PANTHER" id="PTHR13318:SF190">
    <property type="entry name" value="PARTNER OF PAIRED, ISOFORM B"/>
    <property type="match status" value="1"/>
</dbReference>
<evidence type="ECO:0000259" key="1">
    <source>
        <dbReference type="PROSITE" id="PS50181"/>
    </source>
</evidence>
<dbReference type="SUPFAM" id="SSF52047">
    <property type="entry name" value="RNI-like"/>
    <property type="match status" value="1"/>
</dbReference>
<proteinExistence type="predicted"/>
<accession>A0A653CQG0</accession>
<organism evidence="2 3">
    <name type="scientific">Callosobruchus maculatus</name>
    <name type="common">Southern cowpea weevil</name>
    <name type="synonym">Pulse bruchid</name>
    <dbReference type="NCBI Taxonomy" id="64391"/>
    <lineage>
        <taxon>Eukaryota</taxon>
        <taxon>Metazoa</taxon>
        <taxon>Ecdysozoa</taxon>
        <taxon>Arthropoda</taxon>
        <taxon>Hexapoda</taxon>
        <taxon>Insecta</taxon>
        <taxon>Pterygota</taxon>
        <taxon>Neoptera</taxon>
        <taxon>Endopterygota</taxon>
        <taxon>Coleoptera</taxon>
        <taxon>Polyphaga</taxon>
        <taxon>Cucujiformia</taxon>
        <taxon>Chrysomeloidea</taxon>
        <taxon>Chrysomelidae</taxon>
        <taxon>Bruchinae</taxon>
        <taxon>Bruchini</taxon>
        <taxon>Callosobruchus</taxon>
    </lineage>
</organism>
<dbReference type="GO" id="GO:0031146">
    <property type="term" value="P:SCF-dependent proteasomal ubiquitin-dependent protein catabolic process"/>
    <property type="evidence" value="ECO:0007669"/>
    <property type="project" value="TreeGrafter"/>
</dbReference>
<dbReference type="GO" id="GO:0019005">
    <property type="term" value="C:SCF ubiquitin ligase complex"/>
    <property type="evidence" value="ECO:0007669"/>
    <property type="project" value="TreeGrafter"/>
</dbReference>
<gene>
    <name evidence="2" type="ORF">CALMAC_LOCUS11014</name>
</gene>
<feature type="domain" description="F-box" evidence="1">
    <location>
        <begin position="56"/>
        <end position="102"/>
    </location>
</feature>
<dbReference type="PANTHER" id="PTHR13318">
    <property type="entry name" value="PARTNER OF PAIRED, ISOFORM B-RELATED"/>
    <property type="match status" value="1"/>
</dbReference>
<keyword evidence="3" id="KW-1185">Reference proteome</keyword>
<reference evidence="2 3" key="1">
    <citation type="submission" date="2019-01" db="EMBL/GenBank/DDBJ databases">
        <authorList>
            <person name="Sayadi A."/>
        </authorList>
    </citation>
    <scope>NUCLEOTIDE SEQUENCE [LARGE SCALE GENOMIC DNA]</scope>
</reference>
<dbReference type="InterPro" id="IPR036047">
    <property type="entry name" value="F-box-like_dom_sf"/>
</dbReference>
<name>A0A653CQG0_CALMS</name>
<dbReference type="AlphaFoldDB" id="A0A653CQG0"/>
<dbReference type="SUPFAM" id="SSF81383">
    <property type="entry name" value="F-box domain"/>
    <property type="match status" value="1"/>
</dbReference>
<dbReference type="Pfam" id="PF12937">
    <property type="entry name" value="F-box-like"/>
    <property type="match status" value="1"/>
</dbReference>
<evidence type="ECO:0000313" key="2">
    <source>
        <dbReference type="EMBL" id="VEN50151.1"/>
    </source>
</evidence>
<dbReference type="InterPro" id="IPR001810">
    <property type="entry name" value="F-box_dom"/>
</dbReference>
<dbReference type="Gene3D" id="3.80.10.10">
    <property type="entry name" value="Ribonuclease Inhibitor"/>
    <property type="match status" value="2"/>
</dbReference>
<dbReference type="EMBL" id="CAACVG010008523">
    <property type="protein sequence ID" value="VEN50151.1"/>
    <property type="molecule type" value="Genomic_DNA"/>
</dbReference>
<dbReference type="InterPro" id="IPR032675">
    <property type="entry name" value="LRR_dom_sf"/>
</dbReference>